<keyword evidence="1" id="KW-0675">Receptor</keyword>
<organism evidence="1 2">
    <name type="scientific">Phragmitibacter flavus</name>
    <dbReference type="NCBI Taxonomy" id="2576071"/>
    <lineage>
        <taxon>Bacteria</taxon>
        <taxon>Pseudomonadati</taxon>
        <taxon>Verrucomicrobiota</taxon>
        <taxon>Verrucomicrobiia</taxon>
        <taxon>Verrucomicrobiales</taxon>
        <taxon>Verrucomicrobiaceae</taxon>
        <taxon>Phragmitibacter</taxon>
    </lineage>
</organism>
<proteinExistence type="predicted"/>
<evidence type="ECO:0000313" key="2">
    <source>
        <dbReference type="Proteomes" id="UP000306196"/>
    </source>
</evidence>
<reference evidence="1 2" key="1">
    <citation type="submission" date="2019-05" db="EMBL/GenBank/DDBJ databases">
        <title>Verrucobacter flavum gen. nov., sp. nov. a new member of the family Verrucomicrobiaceae.</title>
        <authorList>
            <person name="Szuroczki S."/>
            <person name="Abbaszade G."/>
            <person name="Szabo A."/>
            <person name="Felfoldi T."/>
            <person name="Schumann P."/>
            <person name="Boka K."/>
            <person name="Keki Z."/>
            <person name="Toumi M."/>
            <person name="Toth E."/>
        </authorList>
    </citation>
    <scope>NUCLEOTIDE SEQUENCE [LARGE SCALE GENOMIC DNA]</scope>
    <source>
        <strain evidence="1 2">MG-N-17</strain>
    </source>
</reference>
<keyword evidence="2" id="KW-1185">Reference proteome</keyword>
<dbReference type="EMBL" id="VAUV01000001">
    <property type="protein sequence ID" value="TLD72723.1"/>
    <property type="molecule type" value="Genomic_DNA"/>
</dbReference>
<dbReference type="SUPFAM" id="SSF52374">
    <property type="entry name" value="Nucleotidylyl transferase"/>
    <property type="match status" value="1"/>
</dbReference>
<protein>
    <submittedName>
        <fullName evidence="1">TonB-dependent receptor</fullName>
    </submittedName>
</protein>
<accession>A0A5R8KK76</accession>
<dbReference type="RefSeq" id="WP_138084346.1">
    <property type="nucleotide sequence ID" value="NZ_VAUV01000001.1"/>
</dbReference>
<dbReference type="AlphaFoldDB" id="A0A5R8KK76"/>
<dbReference type="Proteomes" id="UP000306196">
    <property type="component" value="Unassembled WGS sequence"/>
</dbReference>
<dbReference type="OrthoDB" id="179386at2"/>
<gene>
    <name evidence="1" type="ORF">FEM03_01220</name>
</gene>
<evidence type="ECO:0000313" key="1">
    <source>
        <dbReference type="EMBL" id="TLD72723.1"/>
    </source>
</evidence>
<name>A0A5R8KK76_9BACT</name>
<comment type="caution">
    <text evidence="1">The sequence shown here is derived from an EMBL/GenBank/DDBJ whole genome shotgun (WGS) entry which is preliminary data.</text>
</comment>
<sequence length="470" mass="52946">MRDETLDTHHKALKINLDPRWYGTLAEIGAGQEVVRWFFRVGAAAGTVAKSISAYDMVVSDAIYGGGSRYVSRTRLQSMLDFEFRLNIDRLSDKRGDNTAFFAFADTVVARSFKGGNECHGWMGVKFQSRPRDEPSQILIHVRMLDAEASLQQEALGVVGVNLLYGAFFLHHEPELLVESLLDKLTTGRIEIDVIEFKGIEFRAVDNRLISLKLVQLGLSGAAMFGPNSEVLQPSEVLYKKAVLVERGSFRPPTHVNLDMLQCALEKFKTDPSVKGKEVLPIFELTMRNLLAGGKDVDRRDFLARADLLAACGITVLISDYFEYYRLAAYISWRTSERIGIVMGAPSLIELFEEKYYTQLPGGILESFGRLFKNNLKLYVYPLKDGETGELTTVENLEVAPELRKLYGYLSDRGSFVTLDNFKPEFLSIFSRDVLKKIAAGQGVWEEMVPEQVASLIKKRSFFGYKPPRE</sequence>